<feature type="transmembrane region" description="Helical" evidence="5">
    <location>
        <begin position="193"/>
        <end position="211"/>
    </location>
</feature>
<organism evidence="7 8">
    <name type="scientific">Fundulus heteroclitus</name>
    <name type="common">Killifish</name>
    <name type="synonym">Mummichog</name>
    <dbReference type="NCBI Taxonomy" id="8078"/>
    <lineage>
        <taxon>Eukaryota</taxon>
        <taxon>Metazoa</taxon>
        <taxon>Chordata</taxon>
        <taxon>Craniata</taxon>
        <taxon>Vertebrata</taxon>
        <taxon>Euteleostomi</taxon>
        <taxon>Actinopterygii</taxon>
        <taxon>Neopterygii</taxon>
        <taxon>Teleostei</taxon>
        <taxon>Neoteleostei</taxon>
        <taxon>Acanthomorphata</taxon>
        <taxon>Ovalentaria</taxon>
        <taxon>Atherinomorphae</taxon>
        <taxon>Cyprinodontiformes</taxon>
        <taxon>Fundulidae</taxon>
        <taxon>Fundulus</taxon>
    </lineage>
</organism>
<dbReference type="Pfam" id="PF00001">
    <property type="entry name" value="7tm_1"/>
    <property type="match status" value="1"/>
</dbReference>
<dbReference type="InterPro" id="IPR052921">
    <property type="entry name" value="GPCR1_Superfamily_Member"/>
</dbReference>
<dbReference type="CDD" id="cd00637">
    <property type="entry name" value="7tm_classA_rhodopsin-like"/>
    <property type="match status" value="1"/>
</dbReference>
<feature type="transmembrane region" description="Helical" evidence="5">
    <location>
        <begin position="21"/>
        <end position="40"/>
    </location>
</feature>
<name>A0A3Q2Q2F1_FUNHE</name>
<feature type="transmembrane region" description="Helical" evidence="5">
    <location>
        <begin position="140"/>
        <end position="163"/>
    </location>
</feature>
<dbReference type="GO" id="GO:0004984">
    <property type="term" value="F:olfactory receptor activity"/>
    <property type="evidence" value="ECO:0007669"/>
    <property type="project" value="TreeGrafter"/>
</dbReference>
<dbReference type="AlphaFoldDB" id="A0A3Q2Q2F1"/>
<dbReference type="GO" id="GO:0016020">
    <property type="term" value="C:membrane"/>
    <property type="evidence" value="ECO:0007669"/>
    <property type="project" value="UniProtKB-SubCell"/>
</dbReference>
<dbReference type="InterPro" id="IPR000276">
    <property type="entry name" value="GPCR_Rhodpsn"/>
</dbReference>
<dbReference type="Proteomes" id="UP000265000">
    <property type="component" value="Unplaced"/>
</dbReference>
<evidence type="ECO:0000313" key="8">
    <source>
        <dbReference type="Proteomes" id="UP000265000"/>
    </source>
</evidence>
<feature type="transmembrane region" description="Helical" evidence="5">
    <location>
        <begin position="267"/>
        <end position="287"/>
    </location>
</feature>
<sequence length="312" mass="36107">MNSSSLNLNVSSSLIYRDSPGTALVKNVIIVALGITIYYVNGTMIHTFRKHQIFYMNPRYVLFIHLVVNDMIQLTATISLFVFSYVFYKINASLCCFIVTFAVFTTVNTPLNLALMAVECYVAVCFPLRHAELCTVRRTYFLIGCIWVLSATSVLPDIIIILATEPLWLFYATIFCDRDTLFRHPISIQKRDVSHIVFLSLVWLTIFFTYLRIYFAAHSAEGKAKRARNTILLHGFQLILSMLTYVAPLATRFLIFLFPKYNVHILFVWYILVQILPRFVSPVVYGLRDNTFKQYLRKLVCEDAMRAQQPVW</sequence>
<dbReference type="GeneTree" id="ENSGT00940000161337"/>
<evidence type="ECO:0000256" key="1">
    <source>
        <dbReference type="ARBA" id="ARBA00004370"/>
    </source>
</evidence>
<evidence type="ECO:0000256" key="3">
    <source>
        <dbReference type="ARBA" id="ARBA00022989"/>
    </source>
</evidence>
<dbReference type="PANTHER" id="PTHR26451:SF998">
    <property type="entry name" value="ODORANT RECEPTOR-RELATED"/>
    <property type="match status" value="1"/>
</dbReference>
<feature type="domain" description="G-protein coupled receptors family 1 profile" evidence="6">
    <location>
        <begin position="40"/>
        <end position="285"/>
    </location>
</feature>
<proteinExistence type="predicted"/>
<feature type="transmembrane region" description="Helical" evidence="5">
    <location>
        <begin position="60"/>
        <end position="83"/>
    </location>
</feature>
<dbReference type="GO" id="GO:0005549">
    <property type="term" value="F:odorant binding"/>
    <property type="evidence" value="ECO:0007669"/>
    <property type="project" value="TreeGrafter"/>
</dbReference>
<dbReference type="PROSITE" id="PS50262">
    <property type="entry name" value="G_PROTEIN_RECEP_F1_2"/>
    <property type="match status" value="1"/>
</dbReference>
<dbReference type="FunFam" id="1.20.1070.10:FF:000096">
    <property type="entry name" value="Odorant receptor 131-2"/>
    <property type="match status" value="1"/>
</dbReference>
<dbReference type="Gene3D" id="1.20.1070.10">
    <property type="entry name" value="Rhodopsin 7-helix transmembrane proteins"/>
    <property type="match status" value="1"/>
</dbReference>
<reference evidence="7" key="1">
    <citation type="submission" date="2025-08" db="UniProtKB">
        <authorList>
            <consortium name="Ensembl"/>
        </authorList>
    </citation>
    <scope>IDENTIFICATION</scope>
</reference>
<keyword evidence="4 5" id="KW-0472">Membrane</keyword>
<reference evidence="7" key="2">
    <citation type="submission" date="2025-09" db="UniProtKB">
        <authorList>
            <consortium name="Ensembl"/>
        </authorList>
    </citation>
    <scope>IDENTIFICATION</scope>
</reference>
<protein>
    <submittedName>
        <fullName evidence="7">Olfactory receptor 52R1-like</fullName>
    </submittedName>
</protein>
<evidence type="ECO:0000259" key="6">
    <source>
        <dbReference type="PROSITE" id="PS50262"/>
    </source>
</evidence>
<keyword evidence="8" id="KW-1185">Reference proteome</keyword>
<dbReference type="PANTHER" id="PTHR26451">
    <property type="entry name" value="G_PROTEIN_RECEP_F1_2 DOMAIN-CONTAINING PROTEIN"/>
    <property type="match status" value="1"/>
</dbReference>
<keyword evidence="3 5" id="KW-1133">Transmembrane helix</keyword>
<evidence type="ECO:0000256" key="2">
    <source>
        <dbReference type="ARBA" id="ARBA00022692"/>
    </source>
</evidence>
<feature type="transmembrane region" description="Helical" evidence="5">
    <location>
        <begin position="231"/>
        <end position="255"/>
    </location>
</feature>
<comment type="subcellular location">
    <subcellularLocation>
        <location evidence="1">Membrane</location>
    </subcellularLocation>
</comment>
<dbReference type="SUPFAM" id="SSF81321">
    <property type="entry name" value="Family A G protein-coupled receptor-like"/>
    <property type="match status" value="1"/>
</dbReference>
<evidence type="ECO:0000313" key="7">
    <source>
        <dbReference type="Ensembl" id="ENSFHEP00000020703.1"/>
    </source>
</evidence>
<dbReference type="InterPro" id="IPR017452">
    <property type="entry name" value="GPCR_Rhodpsn_7TM"/>
</dbReference>
<evidence type="ECO:0000256" key="5">
    <source>
        <dbReference type="SAM" id="Phobius"/>
    </source>
</evidence>
<dbReference type="GO" id="GO:0004930">
    <property type="term" value="F:G protein-coupled receptor activity"/>
    <property type="evidence" value="ECO:0007669"/>
    <property type="project" value="InterPro"/>
</dbReference>
<keyword evidence="2 5" id="KW-0812">Transmembrane</keyword>
<accession>A0A3Q2Q2F1</accession>
<evidence type="ECO:0000256" key="4">
    <source>
        <dbReference type="ARBA" id="ARBA00023136"/>
    </source>
</evidence>
<dbReference type="Ensembl" id="ENSFHET00000030268.1">
    <property type="protein sequence ID" value="ENSFHEP00000020703.1"/>
    <property type="gene ID" value="ENSFHEG00000022687.1"/>
</dbReference>